<name>F1CIV0_HOTJU</name>
<reference evidence="2" key="1">
    <citation type="journal article" date="2011" name="Toxicon">
        <title>The tale of a resting gland: transcriptome of a replete venom gland from the scorpion Hottentotta judaicus.</title>
        <authorList>
            <person name="Morgenstern D."/>
            <person name="Rohde B.H."/>
            <person name="King G.F."/>
            <person name="Tal T."/>
            <person name="Sher D."/>
            <person name="Zlotkin E."/>
        </authorList>
    </citation>
    <scope>NUCLEOTIDE SEQUENCE</scope>
    <source>
        <tissue evidence="2">Telson</tissue>
    </source>
</reference>
<proteinExistence type="evidence at transcript level"/>
<organism evidence="2">
    <name type="scientific">Hottentotta judaicus</name>
    <name type="common">Black scorpion</name>
    <name type="synonym">Buthotus judaicus</name>
    <dbReference type="NCBI Taxonomy" id="6863"/>
    <lineage>
        <taxon>Eukaryota</taxon>
        <taxon>Metazoa</taxon>
        <taxon>Ecdysozoa</taxon>
        <taxon>Arthropoda</taxon>
        <taxon>Chelicerata</taxon>
        <taxon>Arachnida</taxon>
        <taxon>Scorpiones</taxon>
        <taxon>Buthida</taxon>
        <taxon>Buthoidea</taxon>
        <taxon>Buthidae</taxon>
        <taxon>Hottentotta</taxon>
    </lineage>
</organism>
<evidence type="ECO:0000256" key="1">
    <source>
        <dbReference type="SAM" id="Phobius"/>
    </source>
</evidence>
<accession>F1CIV0</accession>
<sequence>FFQWRFGQPMEHQFEHSVVIVTIAPIGIVLPSVIPVAVAGAHVLDSYCYKKFLNMYY</sequence>
<feature type="transmembrane region" description="Helical" evidence="1">
    <location>
        <begin position="20"/>
        <end position="44"/>
    </location>
</feature>
<keyword evidence="1" id="KW-1133">Transmembrane helix</keyword>
<dbReference type="EMBL" id="HQ288056">
    <property type="protein sequence ID" value="ADY39481.1"/>
    <property type="molecule type" value="mRNA"/>
</dbReference>
<feature type="non-terminal residue" evidence="2">
    <location>
        <position position="1"/>
    </location>
</feature>
<dbReference type="AlphaFoldDB" id="F1CIV0"/>
<evidence type="ECO:0000313" key="2">
    <source>
        <dbReference type="EMBL" id="ADY39481.1"/>
    </source>
</evidence>
<keyword evidence="1" id="KW-0812">Transmembrane</keyword>
<protein>
    <submittedName>
        <fullName evidence="2">U7-buthitoxin-Hj1a</fullName>
    </submittedName>
</protein>
<keyword evidence="1" id="KW-0472">Membrane</keyword>